<evidence type="ECO:0008006" key="3">
    <source>
        <dbReference type="Google" id="ProtNLM"/>
    </source>
</evidence>
<reference evidence="1 2" key="1">
    <citation type="journal article" date="2012" name="J. Bacteriol.">
        <title>Draft Genome Sequences for Two Metal-Reducing Pelosinus fermentans Strains Isolated from a Cr(VI)-Contaminated Site and for Type Strain R7.</title>
        <authorList>
            <person name="Brown S.D."/>
            <person name="Podar M."/>
            <person name="Klingeman D.M."/>
            <person name="Johnson C.M."/>
            <person name="Yang Z.K."/>
            <person name="Utturkar S.M."/>
            <person name="Land M.L."/>
            <person name="Mosher J.J."/>
            <person name="Hurt R.A.Jr."/>
            <person name="Phelps T.J."/>
            <person name="Palumbo A.V."/>
            <person name="Arkin A.P."/>
            <person name="Hazen T.C."/>
            <person name="Elias D.A."/>
        </authorList>
    </citation>
    <scope>NUCLEOTIDE SEQUENCE [LARGE SCALE GENOMIC DNA]</scope>
    <source>
        <strain evidence="1 2">B4</strain>
    </source>
</reference>
<accession>I9AZN9</accession>
<dbReference type="PATRIC" id="fig|1149862.3.peg.2466"/>
<name>I9AZN9_9FIRM</name>
<dbReference type="Proteomes" id="UP000004324">
    <property type="component" value="Unassembled WGS sequence"/>
</dbReference>
<proteinExistence type="predicted"/>
<keyword evidence="2" id="KW-1185">Reference proteome</keyword>
<dbReference type="EMBL" id="AKVJ01000027">
    <property type="protein sequence ID" value="EIW18332.1"/>
    <property type="molecule type" value="Genomic_DNA"/>
</dbReference>
<gene>
    <name evidence="1" type="ORF">FB4_3506</name>
</gene>
<evidence type="ECO:0000313" key="2">
    <source>
        <dbReference type="Proteomes" id="UP000004324"/>
    </source>
</evidence>
<evidence type="ECO:0000313" key="1">
    <source>
        <dbReference type="EMBL" id="EIW18332.1"/>
    </source>
</evidence>
<organism evidence="1 2">
    <name type="scientific">Pelosinus fermentans B4</name>
    <dbReference type="NCBI Taxonomy" id="1149862"/>
    <lineage>
        <taxon>Bacteria</taxon>
        <taxon>Bacillati</taxon>
        <taxon>Bacillota</taxon>
        <taxon>Negativicutes</taxon>
        <taxon>Selenomonadales</taxon>
        <taxon>Sporomusaceae</taxon>
        <taxon>Pelosinus</taxon>
    </lineage>
</organism>
<sequence length="71" mass="8123">MCEKEICIPTGVGNNIKHTKALSYISDKPYMLEQFLKINHPISLCGKPDVVWETRDGTLIVGDYKSRENQR</sequence>
<dbReference type="RefSeq" id="WP_007934511.1">
    <property type="nucleotide sequence ID" value="NZ_AKVJ01000027.1"/>
</dbReference>
<dbReference type="AlphaFoldDB" id="I9AZN9"/>
<comment type="caution">
    <text evidence="1">The sequence shown here is derived from an EMBL/GenBank/DDBJ whole genome shotgun (WGS) entry which is preliminary data.</text>
</comment>
<protein>
    <recommendedName>
        <fullName evidence="3">PD-(D/E)XK endonuclease-like domain-containing protein</fullName>
    </recommendedName>
</protein>